<protein>
    <submittedName>
        <fullName evidence="8">Na+/H+ antiporter NhaC family protein</fullName>
    </submittedName>
</protein>
<feature type="transmembrane region" description="Helical" evidence="6">
    <location>
        <begin position="212"/>
        <end position="229"/>
    </location>
</feature>
<gene>
    <name evidence="8" type="ORF">P9989_12560</name>
</gene>
<sequence>MDHFGIFSLLPSILALALAIWSKRVVPSLLAGILIGTMMMDIQNNGVIHAIIFSIINMFGAIAGHPADPEAGIRGMGLVKGAGRAELIIVVFLLGAFIGVLNKSGGAYAFGKWLSKKVRGEKGAQLSTAVMGSSLFTSAYFSSLATGTVFRPIYDRMNISRAKLAFFLDSTSSPINVLVPISGWVAFMGALMVDNIPSVEDPIMGIAKTVPYNFYNIVILIIVYLYAAGKIKDFGPMKRAEERAKKGINAQSEIAAAKEENNQSSSEKSSLNGTVSDMVLPLGVSVAILVFLGLWNYTVTNFVDVPTVPLNGNKMLILSFSIGIVIAFIKYTSKKLMSAHEFLDELFEGSKTVILGGVIIILAVTLGDIMRAGAPEGIGTALYIKEVAAGVIPNSIIPVAIFIISGFVAFSMGTSFGTWAIMMPIGVSLMIATGGDPFLAAAAVLSGGAFGDHSSPISDTSIMSSVGADVEHMEHINTQLPYALMAAGIASVLFLISGFVF</sequence>
<evidence type="ECO:0000256" key="4">
    <source>
        <dbReference type="ARBA" id="ARBA00022989"/>
    </source>
</evidence>
<evidence type="ECO:0000256" key="2">
    <source>
        <dbReference type="ARBA" id="ARBA00022475"/>
    </source>
</evidence>
<dbReference type="PANTHER" id="PTHR43478">
    <property type="entry name" value="NA+/H+ ANTIPORTER-RELATED"/>
    <property type="match status" value="1"/>
</dbReference>
<dbReference type="InterPro" id="IPR018461">
    <property type="entry name" value="Na/H_Antiport_NhaC-like_C"/>
</dbReference>
<keyword evidence="5 6" id="KW-0472">Membrane</keyword>
<feature type="transmembrane region" description="Helical" evidence="6">
    <location>
        <begin position="87"/>
        <end position="110"/>
    </location>
</feature>
<dbReference type="PANTHER" id="PTHR43478:SF1">
    <property type="entry name" value="NA+_H+ ANTIPORTER NHAC-LIKE C-TERMINAL DOMAIN-CONTAINING PROTEIN"/>
    <property type="match status" value="1"/>
</dbReference>
<feature type="transmembrane region" description="Helical" evidence="6">
    <location>
        <begin position="392"/>
        <end position="413"/>
    </location>
</feature>
<feature type="transmembrane region" description="Helical" evidence="6">
    <location>
        <begin position="353"/>
        <end position="372"/>
    </location>
</feature>
<keyword evidence="9" id="KW-1185">Reference proteome</keyword>
<reference evidence="8 9" key="1">
    <citation type="submission" date="2023-04" db="EMBL/GenBank/DDBJ databases">
        <title>Genome sequence of Halobacillus naozhouensis KACC 21980.</title>
        <authorList>
            <person name="Kim S."/>
            <person name="Heo J."/>
            <person name="Kwon S.-W."/>
        </authorList>
    </citation>
    <scope>NUCLEOTIDE SEQUENCE [LARGE SCALE GENOMIC DNA]</scope>
    <source>
        <strain evidence="8 9">KCTC 13234</strain>
    </source>
</reference>
<keyword evidence="4 6" id="KW-1133">Transmembrane helix</keyword>
<proteinExistence type="predicted"/>
<keyword evidence="3 6" id="KW-0812">Transmembrane</keyword>
<feature type="transmembrane region" description="Helical" evidence="6">
    <location>
        <begin position="278"/>
        <end position="295"/>
    </location>
</feature>
<evidence type="ECO:0000256" key="3">
    <source>
        <dbReference type="ARBA" id="ARBA00022692"/>
    </source>
</evidence>
<dbReference type="RefSeq" id="WP_283075256.1">
    <property type="nucleotide sequence ID" value="NZ_CP121671.1"/>
</dbReference>
<evidence type="ECO:0000313" key="9">
    <source>
        <dbReference type="Proteomes" id="UP001221597"/>
    </source>
</evidence>
<dbReference type="EMBL" id="CP121671">
    <property type="protein sequence ID" value="WFT73235.1"/>
    <property type="molecule type" value="Genomic_DNA"/>
</dbReference>
<organism evidence="8 9">
    <name type="scientific">Halobacillus naozhouensis</name>
    <dbReference type="NCBI Taxonomy" id="554880"/>
    <lineage>
        <taxon>Bacteria</taxon>
        <taxon>Bacillati</taxon>
        <taxon>Bacillota</taxon>
        <taxon>Bacilli</taxon>
        <taxon>Bacillales</taxon>
        <taxon>Bacillaceae</taxon>
        <taxon>Halobacillus</taxon>
    </lineage>
</organism>
<accession>A0ABY8IXE6</accession>
<feature type="domain" description="Na+/H+ antiporter NhaC-like C-terminal" evidence="7">
    <location>
        <begin position="11"/>
        <end position="200"/>
    </location>
</feature>
<name>A0ABY8IXE6_9BACI</name>
<feature type="transmembrane region" description="Helical" evidence="6">
    <location>
        <begin position="315"/>
        <end position="332"/>
    </location>
</feature>
<comment type="subcellular location">
    <subcellularLocation>
        <location evidence="1">Cell membrane</location>
        <topology evidence="1">Multi-pass membrane protein</topology>
    </subcellularLocation>
</comment>
<feature type="transmembrane region" description="Helical" evidence="6">
    <location>
        <begin position="175"/>
        <end position="192"/>
    </location>
</feature>
<evidence type="ECO:0000256" key="6">
    <source>
        <dbReference type="SAM" id="Phobius"/>
    </source>
</evidence>
<evidence type="ECO:0000313" key="8">
    <source>
        <dbReference type="EMBL" id="WFT73235.1"/>
    </source>
</evidence>
<dbReference type="Proteomes" id="UP001221597">
    <property type="component" value="Chromosome"/>
</dbReference>
<feature type="domain" description="Na+/H+ antiporter NhaC-like C-terminal" evidence="7">
    <location>
        <begin position="208"/>
        <end position="499"/>
    </location>
</feature>
<evidence type="ECO:0000256" key="1">
    <source>
        <dbReference type="ARBA" id="ARBA00004651"/>
    </source>
</evidence>
<feature type="transmembrane region" description="Helical" evidence="6">
    <location>
        <begin position="480"/>
        <end position="500"/>
    </location>
</feature>
<evidence type="ECO:0000259" key="7">
    <source>
        <dbReference type="Pfam" id="PF03553"/>
    </source>
</evidence>
<dbReference type="Pfam" id="PF03553">
    <property type="entry name" value="Na_H_antiporter"/>
    <property type="match status" value="2"/>
</dbReference>
<evidence type="ECO:0000256" key="5">
    <source>
        <dbReference type="ARBA" id="ARBA00023136"/>
    </source>
</evidence>
<feature type="transmembrane region" description="Helical" evidence="6">
    <location>
        <begin position="46"/>
        <end position="67"/>
    </location>
</feature>
<keyword evidence="2" id="KW-1003">Cell membrane</keyword>